<dbReference type="InterPro" id="IPR004150">
    <property type="entry name" value="NAD_DNA_ligase_OB"/>
</dbReference>
<dbReference type="Pfam" id="PF01653">
    <property type="entry name" value="DNA_ligase_aden"/>
    <property type="match status" value="1"/>
</dbReference>
<dbReference type="InterPro" id="IPR001679">
    <property type="entry name" value="DNA_ligase"/>
</dbReference>
<dbReference type="PROSITE" id="PS01056">
    <property type="entry name" value="DNA_LIGASE_N2"/>
    <property type="match status" value="1"/>
</dbReference>
<feature type="binding site" evidence="11">
    <location>
        <position position="428"/>
    </location>
    <ligand>
        <name>Zn(2+)</name>
        <dbReference type="ChEBI" id="CHEBI:29105"/>
    </ligand>
</feature>
<evidence type="ECO:0000256" key="6">
    <source>
        <dbReference type="ARBA" id="ARBA00022842"/>
    </source>
</evidence>
<feature type="binding site" evidence="11">
    <location>
        <position position="311"/>
    </location>
    <ligand>
        <name>NAD(+)</name>
        <dbReference type="ChEBI" id="CHEBI:57540"/>
    </ligand>
</feature>
<feature type="domain" description="BRCT" evidence="13">
    <location>
        <begin position="590"/>
        <end position="668"/>
    </location>
</feature>
<keyword evidence="15" id="KW-1185">Reference proteome</keyword>
<dbReference type="NCBIfam" id="NF005932">
    <property type="entry name" value="PRK07956.1"/>
    <property type="match status" value="1"/>
</dbReference>
<dbReference type="Pfam" id="PF03119">
    <property type="entry name" value="DNA_ligase_ZBD"/>
    <property type="match status" value="1"/>
</dbReference>
<keyword evidence="12" id="KW-0175">Coiled coil</keyword>
<dbReference type="NCBIfam" id="TIGR00575">
    <property type="entry name" value="dnlj"/>
    <property type="match status" value="1"/>
</dbReference>
<evidence type="ECO:0000256" key="5">
    <source>
        <dbReference type="ARBA" id="ARBA00022833"/>
    </source>
</evidence>
<keyword evidence="1 11" id="KW-0436">Ligase</keyword>
<dbReference type="Gene3D" id="2.40.50.140">
    <property type="entry name" value="Nucleic acid-binding proteins"/>
    <property type="match status" value="1"/>
</dbReference>
<dbReference type="SUPFAM" id="SSF52113">
    <property type="entry name" value="BRCT domain"/>
    <property type="match status" value="1"/>
</dbReference>
<evidence type="ECO:0000256" key="10">
    <source>
        <dbReference type="ARBA" id="ARBA00034005"/>
    </source>
</evidence>
<feature type="active site" description="N6-AMP-lysine intermediate" evidence="11">
    <location>
        <position position="114"/>
    </location>
</feature>
<dbReference type="SMART" id="SM00292">
    <property type="entry name" value="BRCT"/>
    <property type="match status" value="1"/>
</dbReference>
<dbReference type="Pfam" id="PF03120">
    <property type="entry name" value="OB_DNA_ligase"/>
    <property type="match status" value="1"/>
</dbReference>
<dbReference type="RefSeq" id="WP_307223921.1">
    <property type="nucleotide sequence ID" value="NZ_CP116940.1"/>
</dbReference>
<dbReference type="SUPFAM" id="SSF47781">
    <property type="entry name" value="RuvA domain 2-like"/>
    <property type="match status" value="1"/>
</dbReference>
<keyword evidence="6 11" id="KW-0460">Magnesium</keyword>
<dbReference type="Gene3D" id="3.30.470.30">
    <property type="entry name" value="DNA ligase/mRNA capping enzyme"/>
    <property type="match status" value="1"/>
</dbReference>
<gene>
    <name evidence="11" type="primary">ligA</name>
    <name evidence="14" type="ORF">J2S01_001517</name>
</gene>
<evidence type="ECO:0000256" key="4">
    <source>
        <dbReference type="ARBA" id="ARBA00022763"/>
    </source>
</evidence>
<comment type="catalytic activity">
    <reaction evidence="10 11">
        <text>NAD(+) + (deoxyribonucleotide)n-3'-hydroxyl + 5'-phospho-(deoxyribonucleotide)m = (deoxyribonucleotide)n+m + AMP + beta-nicotinamide D-nucleotide.</text>
        <dbReference type="EC" id="6.5.1.2"/>
    </reaction>
</comment>
<dbReference type="InterPro" id="IPR001357">
    <property type="entry name" value="BRCT_dom"/>
</dbReference>
<feature type="binding site" evidence="11">
    <location>
        <position position="287"/>
    </location>
    <ligand>
        <name>NAD(+)</name>
        <dbReference type="ChEBI" id="CHEBI:57540"/>
    </ligand>
</feature>
<dbReference type="CDD" id="cd00114">
    <property type="entry name" value="LIGANc"/>
    <property type="match status" value="1"/>
</dbReference>
<dbReference type="InterPro" id="IPR010994">
    <property type="entry name" value="RuvA_2-like"/>
</dbReference>
<evidence type="ECO:0000256" key="11">
    <source>
        <dbReference type="HAMAP-Rule" id="MF_01588"/>
    </source>
</evidence>
<comment type="cofactor">
    <cofactor evidence="11">
        <name>Mg(2+)</name>
        <dbReference type="ChEBI" id="CHEBI:18420"/>
    </cofactor>
    <cofactor evidence="11">
        <name>Mn(2+)</name>
        <dbReference type="ChEBI" id="CHEBI:29035"/>
    </cofactor>
</comment>
<dbReference type="GO" id="GO:0003911">
    <property type="term" value="F:DNA ligase (NAD+) activity"/>
    <property type="evidence" value="ECO:0007669"/>
    <property type="project" value="UniProtKB-EC"/>
</dbReference>
<evidence type="ECO:0000256" key="1">
    <source>
        <dbReference type="ARBA" id="ARBA00022598"/>
    </source>
</evidence>
<proteinExistence type="inferred from homology"/>
<feature type="binding site" evidence="11">
    <location>
        <position position="135"/>
    </location>
    <ligand>
        <name>NAD(+)</name>
        <dbReference type="ChEBI" id="CHEBI:57540"/>
    </ligand>
</feature>
<dbReference type="HAMAP" id="MF_01588">
    <property type="entry name" value="DNA_ligase_A"/>
    <property type="match status" value="1"/>
</dbReference>
<evidence type="ECO:0000256" key="12">
    <source>
        <dbReference type="SAM" id="Coils"/>
    </source>
</evidence>
<dbReference type="Gene3D" id="6.20.10.30">
    <property type="match status" value="1"/>
</dbReference>
<name>A0ABT9Y7J0_9FIRM</name>
<dbReference type="Gene3D" id="3.40.50.10190">
    <property type="entry name" value="BRCT domain"/>
    <property type="match status" value="1"/>
</dbReference>
<evidence type="ECO:0000256" key="2">
    <source>
        <dbReference type="ARBA" id="ARBA00022705"/>
    </source>
</evidence>
<dbReference type="Pfam" id="PF00533">
    <property type="entry name" value="BRCT"/>
    <property type="match status" value="1"/>
</dbReference>
<dbReference type="PIRSF" id="PIRSF001604">
    <property type="entry name" value="LigA"/>
    <property type="match status" value="1"/>
</dbReference>
<dbReference type="InterPro" id="IPR004149">
    <property type="entry name" value="Znf_DNAligase_C4"/>
</dbReference>
<keyword evidence="9 11" id="KW-0464">Manganese</keyword>
<dbReference type="SUPFAM" id="SSF50249">
    <property type="entry name" value="Nucleic acid-binding proteins"/>
    <property type="match status" value="1"/>
</dbReference>
<feature type="binding site" evidence="11">
    <location>
        <position position="171"/>
    </location>
    <ligand>
        <name>NAD(+)</name>
        <dbReference type="ChEBI" id="CHEBI:57540"/>
    </ligand>
</feature>
<evidence type="ECO:0000256" key="9">
    <source>
        <dbReference type="ARBA" id="ARBA00023211"/>
    </source>
</evidence>
<feature type="coiled-coil region" evidence="12">
    <location>
        <begin position="2"/>
        <end position="56"/>
    </location>
</feature>
<evidence type="ECO:0000313" key="15">
    <source>
        <dbReference type="Proteomes" id="UP001239167"/>
    </source>
</evidence>
<evidence type="ECO:0000259" key="13">
    <source>
        <dbReference type="PROSITE" id="PS50172"/>
    </source>
</evidence>
<keyword evidence="2 11" id="KW-0235">DNA replication</keyword>
<evidence type="ECO:0000256" key="7">
    <source>
        <dbReference type="ARBA" id="ARBA00023027"/>
    </source>
</evidence>
<comment type="similarity">
    <text evidence="11">Belongs to the NAD-dependent DNA ligase family. LigA subfamily.</text>
</comment>
<keyword evidence="5 11" id="KW-0862">Zinc</keyword>
<dbReference type="InterPro" id="IPR033136">
    <property type="entry name" value="DNA_ligase_CS"/>
</dbReference>
<comment type="caution">
    <text evidence="14">The sequence shown here is derived from an EMBL/GenBank/DDBJ whole genome shotgun (WGS) entry which is preliminary data.</text>
</comment>
<feature type="binding site" evidence="11">
    <location>
        <position position="408"/>
    </location>
    <ligand>
        <name>Zn(2+)</name>
        <dbReference type="ChEBI" id="CHEBI:29105"/>
    </ligand>
</feature>
<dbReference type="PROSITE" id="PS50172">
    <property type="entry name" value="BRCT"/>
    <property type="match status" value="1"/>
</dbReference>
<dbReference type="Proteomes" id="UP001239167">
    <property type="component" value="Unassembled WGS sequence"/>
</dbReference>
<evidence type="ECO:0000313" key="14">
    <source>
        <dbReference type="EMBL" id="MDQ0203798.1"/>
    </source>
</evidence>
<organism evidence="14 15">
    <name type="scientific">Pectinatus haikarae</name>
    <dbReference type="NCBI Taxonomy" id="349096"/>
    <lineage>
        <taxon>Bacteria</taxon>
        <taxon>Bacillati</taxon>
        <taxon>Bacillota</taxon>
        <taxon>Negativicutes</taxon>
        <taxon>Selenomonadales</taxon>
        <taxon>Selenomonadaceae</taxon>
        <taxon>Pectinatus</taxon>
    </lineage>
</organism>
<accession>A0ABT9Y7J0</accession>
<dbReference type="PANTHER" id="PTHR23389">
    <property type="entry name" value="CHROMOSOME TRANSMISSION FIDELITY FACTOR 18"/>
    <property type="match status" value="1"/>
</dbReference>
<protein>
    <recommendedName>
        <fullName evidence="11">DNA ligase</fullName>
        <ecNumber evidence="11">6.5.1.2</ecNumber>
    </recommendedName>
    <alternativeName>
        <fullName evidence="11">Polydeoxyribonucleotide synthase [NAD(+)]</fullName>
    </alternativeName>
</protein>
<reference evidence="14 15" key="1">
    <citation type="submission" date="2023-07" db="EMBL/GenBank/DDBJ databases">
        <title>Genomic Encyclopedia of Type Strains, Phase IV (KMG-IV): sequencing the most valuable type-strain genomes for metagenomic binning, comparative biology and taxonomic classification.</title>
        <authorList>
            <person name="Goeker M."/>
        </authorList>
    </citation>
    <scope>NUCLEOTIDE SEQUENCE [LARGE SCALE GENOMIC DNA]</scope>
    <source>
        <strain evidence="14 15">DSM 16980</strain>
    </source>
</reference>
<feature type="binding site" evidence="11">
    <location>
        <position position="423"/>
    </location>
    <ligand>
        <name>Zn(2+)</name>
        <dbReference type="ChEBI" id="CHEBI:29105"/>
    </ligand>
</feature>
<dbReference type="PANTHER" id="PTHR23389:SF9">
    <property type="entry name" value="DNA LIGASE"/>
    <property type="match status" value="1"/>
</dbReference>
<dbReference type="EMBL" id="JAUSUE010000009">
    <property type="protein sequence ID" value="MDQ0203798.1"/>
    <property type="molecule type" value="Genomic_DNA"/>
</dbReference>
<dbReference type="EC" id="6.5.1.2" evidence="11"/>
<evidence type="ECO:0000256" key="3">
    <source>
        <dbReference type="ARBA" id="ARBA00022723"/>
    </source>
</evidence>
<dbReference type="CDD" id="cd17748">
    <property type="entry name" value="BRCT_DNA_ligase_like"/>
    <property type="match status" value="1"/>
</dbReference>
<dbReference type="SMART" id="SM00532">
    <property type="entry name" value="LIGANc"/>
    <property type="match status" value="1"/>
</dbReference>
<dbReference type="InterPro" id="IPR041663">
    <property type="entry name" value="DisA/LigA_HHH"/>
</dbReference>
<feature type="binding site" evidence="11">
    <location>
        <position position="112"/>
    </location>
    <ligand>
        <name>NAD(+)</name>
        <dbReference type="ChEBI" id="CHEBI:57540"/>
    </ligand>
</feature>
<keyword evidence="7 11" id="KW-0520">NAD</keyword>
<evidence type="ECO:0000256" key="8">
    <source>
        <dbReference type="ARBA" id="ARBA00023204"/>
    </source>
</evidence>
<dbReference type="InterPro" id="IPR013839">
    <property type="entry name" value="DNAligase_adenylation"/>
</dbReference>
<dbReference type="Gene3D" id="1.10.150.20">
    <property type="entry name" value="5' to 3' exonuclease, C-terminal subdomain"/>
    <property type="match status" value="2"/>
</dbReference>
<dbReference type="Pfam" id="PF12826">
    <property type="entry name" value="HHH_2"/>
    <property type="match status" value="1"/>
</dbReference>
<feature type="binding site" evidence="11">
    <location>
        <begin position="83"/>
        <end position="84"/>
    </location>
    <ligand>
        <name>NAD(+)</name>
        <dbReference type="ChEBI" id="CHEBI:57540"/>
    </ligand>
</feature>
<feature type="binding site" evidence="11">
    <location>
        <position position="405"/>
    </location>
    <ligand>
        <name>Zn(2+)</name>
        <dbReference type="ChEBI" id="CHEBI:29105"/>
    </ligand>
</feature>
<keyword evidence="3 11" id="KW-0479">Metal-binding</keyword>
<keyword evidence="8 11" id="KW-0234">DNA repair</keyword>
<dbReference type="SUPFAM" id="SSF56091">
    <property type="entry name" value="DNA ligase/mRNA capping enzyme, catalytic domain"/>
    <property type="match status" value="1"/>
</dbReference>
<comment type="function">
    <text evidence="11">DNA ligase that catalyzes the formation of phosphodiester linkages between 5'-phosphoryl and 3'-hydroxyl groups in double-stranded DNA using NAD as a coenzyme and as the energy source for the reaction. It is essential for DNA replication and repair of damaged DNA.</text>
</comment>
<dbReference type="InterPro" id="IPR036420">
    <property type="entry name" value="BRCT_dom_sf"/>
</dbReference>
<dbReference type="InterPro" id="IPR013840">
    <property type="entry name" value="DNAligase_N"/>
</dbReference>
<sequence length="668" mass="74461">MAENIKKRLNELRGEILHHNDLYYNDDSPEITDYQYDQLMLELKRIEKENPQLITADSPTQRVGGIAKRTAGILVRHDVPMLSLQDVFSKEEVDEFVSSVLSNMPDCEFVVEEKIDGLSLSLRYYNGILKTAVTRGDGIVEGEDVTANALNLHGVKKVLMDKLPYLEVRGEVYMPREAFEKVNSEQAANDKKLFANPRNCAAGTLRQLDSSVIKKRGLSLFAFNLQKAKGRIFVKHDETLQYFKDQGIPVIHDYVLCKTKEDVWKAIENIAARRGHLPYDIDGAVVKVNTLAQREQLGSTSKVPRWAVAYKYPPEEKDTKLLNINLSVGRTGRITPTAVFEPVRLCGTTVERATLHNQDFIDTLDIRIGDIVRVYKSGEIIPKIRCVLKERRTADLKPFIIGNECPVCGAPAVRDENTADVRCTNSSCPAQLEGRLVNFVGRNAMDIKGFGEKYIKKLIDDKYLGDIADIYYLHKYREELIEKGLIGKEKNTDKLLEKIEESKKNAPWRLLSGLGIQNIGKAAAKSLTIHFQTIDALAGAEQEDIEQVADMGGISAKMIFEFFRSGENAAVLEKLKKAGVNMAEKATADKESNNLNGRTFVLTGTLPMWSRTEAAAAIENAGGRISSSVSPKTDYVVAGENAGSKLVKAQKLAIKILSEDELKILLAQ</sequence>
<dbReference type="Gene3D" id="1.10.287.610">
    <property type="entry name" value="Helix hairpin bin"/>
    <property type="match status" value="1"/>
</dbReference>
<feature type="binding site" evidence="11">
    <location>
        <begin position="33"/>
        <end position="37"/>
    </location>
    <ligand>
        <name>NAD(+)</name>
        <dbReference type="ChEBI" id="CHEBI:57540"/>
    </ligand>
</feature>
<keyword evidence="4 11" id="KW-0227">DNA damage</keyword>
<dbReference type="InterPro" id="IPR012340">
    <property type="entry name" value="NA-bd_OB-fold"/>
</dbReference>